<proteinExistence type="inferred from homology"/>
<dbReference type="AlphaFoldDB" id="A0A7D3VQ20"/>
<dbReference type="InterPro" id="IPR003593">
    <property type="entry name" value="AAA+_ATPase"/>
</dbReference>
<evidence type="ECO:0000256" key="5">
    <source>
        <dbReference type="ARBA" id="ARBA00023251"/>
    </source>
</evidence>
<evidence type="ECO:0000256" key="3">
    <source>
        <dbReference type="ARBA" id="ARBA00022741"/>
    </source>
</evidence>
<reference evidence="8 9" key="1">
    <citation type="submission" date="2020-05" db="EMBL/GenBank/DDBJ databases">
        <title>Actinomadura verrucosospora NRRL-B18236 (PFL_A860) Genome sequencing and assembly.</title>
        <authorList>
            <person name="Samborskyy M."/>
        </authorList>
    </citation>
    <scope>NUCLEOTIDE SEQUENCE [LARGE SCALE GENOMIC DNA]</scope>
    <source>
        <strain evidence="8 9">NRRL:B18236</strain>
    </source>
</reference>
<sequence>MVTLSPSRSPPPEVIVIEARGLARTFTGKHGTVEAVRGVDLSVAPGEIVGFLGPNGAGKTTTLRMLTTLLAPTAGTATVAGHDLRTDPGGVRRRIGYVAQGGGTDPSVPAGEELDLQARLYGVDGRAERIAKLCARLELEGLEGRPCAALSGGQRRRLDIALGLVHRPPLLFLDEPTTGLDPQSRGNLWEHIRSMRAEDGTTVFLTTHYLDEADALCDRLLIIDRGRIVAAGTPAELKRRVAGDVVTLELADPAGAAPAREALSRHPSVREAVVAGGVVRLTVEDGERQLMGLVRALDSAGVELASLNLARPTLDDVFLTVTGRSLRDAA</sequence>
<keyword evidence="3" id="KW-0547">Nucleotide-binding</keyword>
<evidence type="ECO:0000313" key="8">
    <source>
        <dbReference type="EMBL" id="QKG19239.1"/>
    </source>
</evidence>
<keyword evidence="2" id="KW-0813">Transport</keyword>
<dbReference type="PROSITE" id="PS00211">
    <property type="entry name" value="ABC_TRANSPORTER_1"/>
    <property type="match status" value="1"/>
</dbReference>
<dbReference type="NCBIfam" id="TIGR01188">
    <property type="entry name" value="drrA"/>
    <property type="match status" value="1"/>
</dbReference>
<dbReference type="PANTHER" id="PTHR42711">
    <property type="entry name" value="ABC TRANSPORTER ATP-BINDING PROTEIN"/>
    <property type="match status" value="1"/>
</dbReference>
<dbReference type="InterPro" id="IPR050763">
    <property type="entry name" value="ABC_transporter_ATP-binding"/>
</dbReference>
<accession>A0A7D3VQ20</accession>
<dbReference type="Pfam" id="PF00005">
    <property type="entry name" value="ABC_tran"/>
    <property type="match status" value="1"/>
</dbReference>
<evidence type="ECO:0000256" key="6">
    <source>
        <dbReference type="ARBA" id="ARBA00049985"/>
    </source>
</evidence>
<dbReference type="GO" id="GO:1900753">
    <property type="term" value="P:doxorubicin transport"/>
    <property type="evidence" value="ECO:0007669"/>
    <property type="project" value="InterPro"/>
</dbReference>
<dbReference type="GO" id="GO:0005886">
    <property type="term" value="C:plasma membrane"/>
    <property type="evidence" value="ECO:0007669"/>
    <property type="project" value="UniProtKB-SubCell"/>
</dbReference>
<dbReference type="InterPro" id="IPR025302">
    <property type="entry name" value="DrrA1/2-like_C"/>
</dbReference>
<dbReference type="GO" id="GO:0046677">
    <property type="term" value="P:response to antibiotic"/>
    <property type="evidence" value="ECO:0007669"/>
    <property type="project" value="UniProtKB-KW"/>
</dbReference>
<comment type="subcellular location">
    <subcellularLocation>
        <location evidence="1">Cell membrane</location>
        <topology evidence="1">Peripheral membrane protein</topology>
        <orientation evidence="1">Cytoplasmic side</orientation>
    </subcellularLocation>
</comment>
<organism evidence="8 9">
    <name type="scientific">Actinomadura verrucosospora</name>
    <dbReference type="NCBI Taxonomy" id="46165"/>
    <lineage>
        <taxon>Bacteria</taxon>
        <taxon>Bacillati</taxon>
        <taxon>Actinomycetota</taxon>
        <taxon>Actinomycetes</taxon>
        <taxon>Streptosporangiales</taxon>
        <taxon>Thermomonosporaceae</taxon>
        <taxon>Actinomadura</taxon>
    </lineage>
</organism>
<dbReference type="Gene3D" id="3.40.50.300">
    <property type="entry name" value="P-loop containing nucleotide triphosphate hydrolases"/>
    <property type="match status" value="1"/>
</dbReference>
<dbReference type="InterPro" id="IPR017871">
    <property type="entry name" value="ABC_transporter-like_CS"/>
</dbReference>
<evidence type="ECO:0000256" key="4">
    <source>
        <dbReference type="ARBA" id="ARBA00022840"/>
    </source>
</evidence>
<keyword evidence="4" id="KW-0067">ATP-binding</keyword>
<evidence type="ECO:0000256" key="2">
    <source>
        <dbReference type="ARBA" id="ARBA00022448"/>
    </source>
</evidence>
<dbReference type="GO" id="GO:0016887">
    <property type="term" value="F:ATP hydrolysis activity"/>
    <property type="evidence" value="ECO:0007669"/>
    <property type="project" value="InterPro"/>
</dbReference>
<dbReference type="SUPFAM" id="SSF52540">
    <property type="entry name" value="P-loop containing nucleoside triphosphate hydrolases"/>
    <property type="match status" value="1"/>
</dbReference>
<dbReference type="InterPro" id="IPR005894">
    <property type="entry name" value="DrrA"/>
</dbReference>
<dbReference type="SMART" id="SM00382">
    <property type="entry name" value="AAA"/>
    <property type="match status" value="1"/>
</dbReference>
<dbReference type="Proteomes" id="UP000501240">
    <property type="component" value="Chromosome"/>
</dbReference>
<evidence type="ECO:0000256" key="1">
    <source>
        <dbReference type="ARBA" id="ARBA00004413"/>
    </source>
</evidence>
<keyword evidence="9" id="KW-1185">Reference proteome</keyword>
<protein>
    <submittedName>
        <fullName evidence="8">Daunorubicin resistance ABC transporter ATPase</fullName>
    </submittedName>
</protein>
<dbReference type="GO" id="GO:0005524">
    <property type="term" value="F:ATP binding"/>
    <property type="evidence" value="ECO:0007669"/>
    <property type="project" value="UniProtKB-KW"/>
</dbReference>
<dbReference type="InterPro" id="IPR003439">
    <property type="entry name" value="ABC_transporter-like_ATP-bd"/>
</dbReference>
<dbReference type="PROSITE" id="PS50893">
    <property type="entry name" value="ABC_TRANSPORTER_2"/>
    <property type="match status" value="1"/>
</dbReference>
<dbReference type="InterPro" id="IPR027417">
    <property type="entry name" value="P-loop_NTPase"/>
</dbReference>
<evidence type="ECO:0000259" key="7">
    <source>
        <dbReference type="PROSITE" id="PS50893"/>
    </source>
</evidence>
<dbReference type="Pfam" id="PF13732">
    <property type="entry name" value="DrrA1-3_C"/>
    <property type="match status" value="1"/>
</dbReference>
<gene>
    <name evidence="8" type="ORF">ACTIVE_0875</name>
</gene>
<keyword evidence="5" id="KW-0046">Antibiotic resistance</keyword>
<comment type="similarity">
    <text evidence="6">Belongs to the ABC transporter superfamily. Drug exporter-1 (DrugE1) (TC 3.A.1.105) family.</text>
</comment>
<feature type="domain" description="ABC transporter" evidence="7">
    <location>
        <begin position="17"/>
        <end position="250"/>
    </location>
</feature>
<dbReference type="PANTHER" id="PTHR42711:SF5">
    <property type="entry name" value="ABC TRANSPORTER ATP-BINDING PROTEIN NATA"/>
    <property type="match status" value="1"/>
</dbReference>
<dbReference type="GO" id="GO:0043215">
    <property type="term" value="P:daunorubicin transport"/>
    <property type="evidence" value="ECO:0007669"/>
    <property type="project" value="InterPro"/>
</dbReference>
<name>A0A7D3VQ20_ACTVE</name>
<evidence type="ECO:0000313" key="9">
    <source>
        <dbReference type="Proteomes" id="UP000501240"/>
    </source>
</evidence>
<dbReference type="EMBL" id="CP053892">
    <property type="protein sequence ID" value="QKG19239.1"/>
    <property type="molecule type" value="Genomic_DNA"/>
</dbReference>